<protein>
    <recommendedName>
        <fullName evidence="2">BAR domain-containing protein</fullName>
    </recommendedName>
</protein>
<dbReference type="EMBL" id="JAKEKT020000035">
    <property type="protein sequence ID" value="KAL1642097.1"/>
    <property type="molecule type" value="Genomic_DNA"/>
</dbReference>
<dbReference type="SUPFAM" id="SSF103657">
    <property type="entry name" value="BAR/IMD domain-like"/>
    <property type="match status" value="1"/>
</dbReference>
<dbReference type="InterPro" id="IPR027267">
    <property type="entry name" value="AH/BAR_dom_sf"/>
</dbReference>
<keyword evidence="4" id="KW-1185">Reference proteome</keyword>
<evidence type="ECO:0000313" key="3">
    <source>
        <dbReference type="EMBL" id="KAL1642097.1"/>
    </source>
</evidence>
<accession>A0ABR3TQ90</accession>
<proteinExistence type="predicted"/>
<dbReference type="Proteomes" id="UP001521184">
    <property type="component" value="Unassembled WGS sequence"/>
</dbReference>
<feature type="compositionally biased region" description="Low complexity" evidence="1">
    <location>
        <begin position="386"/>
        <end position="398"/>
    </location>
</feature>
<name>A0ABR3TQ90_9PEZI</name>
<sequence length="398" mass="45081">MIVNKKLDRFKQWAGERMGGEVRTNASDDFKALEQEMTVRSDGMDNLHRSMSAFVKWLSKRNDAGDKEKYTPVGFMGATMVNHGEDFDPDSEYGACLSTMGRSHERMARAQETLLADSTTTWLESLERNLVQMKEYNAARKKLEQRRLAYDTALMKMQKAKKEDFRVEEELRSQKAKYEEASEDVYRRMEEIKEAERDNIEDLTGFLEAELAYHDKCREVLMQLKRDWPGRDRFQEEEEPPMPEPKLTIPKLGSRGVSPRRDYGGDSPKRPSISRTSTTGTFEGPSRRADDSPGGMPRLSRVPTDSSIVTASRNNLRPVRSRGDEYDDDERSTGRSYGRDRSVSPAPIRSASWASEATSPASGRKGPPPPPPSRAKKPPPPPPPMKKSGLSSSEMSQY</sequence>
<feature type="compositionally biased region" description="Basic and acidic residues" evidence="1">
    <location>
        <begin position="259"/>
        <end position="269"/>
    </location>
</feature>
<evidence type="ECO:0000256" key="1">
    <source>
        <dbReference type="SAM" id="MobiDB-lite"/>
    </source>
</evidence>
<dbReference type="SMART" id="SM00721">
    <property type="entry name" value="BAR"/>
    <property type="match status" value="1"/>
</dbReference>
<feature type="compositionally biased region" description="Polar residues" evidence="1">
    <location>
        <begin position="303"/>
        <end position="315"/>
    </location>
</feature>
<gene>
    <name evidence="3" type="ORF">SLS58_005686</name>
</gene>
<reference evidence="3 4" key="1">
    <citation type="journal article" date="2023" name="Plant Dis.">
        <title>First Report of Diplodia intermedia Causing Canker and Dieback Diseases on Apple Trees in Canada.</title>
        <authorList>
            <person name="Ellouze W."/>
            <person name="Ilyukhin E."/>
            <person name="Sulman M."/>
            <person name="Ali S."/>
        </authorList>
    </citation>
    <scope>NUCLEOTIDE SEQUENCE [LARGE SCALE GENOMIC DNA]</scope>
    <source>
        <strain evidence="3 4">M45-28</strain>
    </source>
</reference>
<dbReference type="PROSITE" id="PS51021">
    <property type="entry name" value="BAR"/>
    <property type="match status" value="1"/>
</dbReference>
<evidence type="ECO:0000313" key="4">
    <source>
        <dbReference type="Proteomes" id="UP001521184"/>
    </source>
</evidence>
<dbReference type="Pfam" id="PF03114">
    <property type="entry name" value="BAR"/>
    <property type="match status" value="1"/>
</dbReference>
<evidence type="ECO:0000259" key="2">
    <source>
        <dbReference type="PROSITE" id="PS51021"/>
    </source>
</evidence>
<dbReference type="InterPro" id="IPR004148">
    <property type="entry name" value="BAR_dom"/>
</dbReference>
<comment type="caution">
    <text evidence="3">The sequence shown here is derived from an EMBL/GenBank/DDBJ whole genome shotgun (WGS) entry which is preliminary data.</text>
</comment>
<dbReference type="Gene3D" id="1.20.1270.60">
    <property type="entry name" value="Arfaptin homology (AH) domain/BAR domain"/>
    <property type="match status" value="1"/>
</dbReference>
<organism evidence="3 4">
    <name type="scientific">Diplodia intermedia</name>
    <dbReference type="NCBI Taxonomy" id="856260"/>
    <lineage>
        <taxon>Eukaryota</taxon>
        <taxon>Fungi</taxon>
        <taxon>Dikarya</taxon>
        <taxon>Ascomycota</taxon>
        <taxon>Pezizomycotina</taxon>
        <taxon>Dothideomycetes</taxon>
        <taxon>Dothideomycetes incertae sedis</taxon>
        <taxon>Botryosphaeriales</taxon>
        <taxon>Botryosphaeriaceae</taxon>
        <taxon>Diplodia</taxon>
    </lineage>
</organism>
<feature type="compositionally biased region" description="Pro residues" evidence="1">
    <location>
        <begin position="366"/>
        <end position="385"/>
    </location>
</feature>
<feature type="compositionally biased region" description="Basic and acidic residues" evidence="1">
    <location>
        <begin position="331"/>
        <end position="342"/>
    </location>
</feature>
<feature type="domain" description="BAR" evidence="2">
    <location>
        <begin position="15"/>
        <end position="237"/>
    </location>
</feature>
<feature type="region of interest" description="Disordered" evidence="1">
    <location>
        <begin position="233"/>
        <end position="398"/>
    </location>
</feature>